<dbReference type="Proteomes" id="UP000290848">
    <property type="component" value="Unassembled WGS sequence"/>
</dbReference>
<evidence type="ECO:0000259" key="8">
    <source>
        <dbReference type="Pfam" id="PF24961"/>
    </source>
</evidence>
<dbReference type="InterPro" id="IPR052165">
    <property type="entry name" value="Membrane_assoc_protease"/>
</dbReference>
<dbReference type="PANTHER" id="PTHR33507:SF3">
    <property type="entry name" value="INNER MEMBRANE PROTEIN YBBJ"/>
    <property type="match status" value="1"/>
</dbReference>
<feature type="transmembrane region" description="Helical" evidence="5">
    <location>
        <begin position="278"/>
        <end position="297"/>
    </location>
</feature>
<evidence type="ECO:0000256" key="6">
    <source>
        <dbReference type="SAM" id="SignalP"/>
    </source>
</evidence>
<proteinExistence type="predicted"/>
<dbReference type="SUPFAM" id="SSF141322">
    <property type="entry name" value="NfeD domain-like"/>
    <property type="match status" value="1"/>
</dbReference>
<dbReference type="InterPro" id="IPR056739">
    <property type="entry name" value="NfeD_membrane"/>
</dbReference>
<dbReference type="AlphaFoldDB" id="A0A4Q0MGZ1"/>
<feature type="transmembrane region" description="Helical" evidence="5">
    <location>
        <begin position="304"/>
        <end position="322"/>
    </location>
</feature>
<dbReference type="InterPro" id="IPR012340">
    <property type="entry name" value="NA-bd_OB-fold"/>
</dbReference>
<dbReference type="SUPFAM" id="SSF52096">
    <property type="entry name" value="ClpP/crotonase"/>
    <property type="match status" value="1"/>
</dbReference>
<dbReference type="GO" id="GO:0005886">
    <property type="term" value="C:plasma membrane"/>
    <property type="evidence" value="ECO:0007669"/>
    <property type="project" value="TreeGrafter"/>
</dbReference>
<keyword evidence="2 5" id="KW-0812">Transmembrane</keyword>
<keyword evidence="4 5" id="KW-0472">Membrane</keyword>
<evidence type="ECO:0000259" key="7">
    <source>
        <dbReference type="Pfam" id="PF01957"/>
    </source>
</evidence>
<feature type="transmembrane region" description="Helical" evidence="5">
    <location>
        <begin position="223"/>
        <end position="246"/>
    </location>
</feature>
<comment type="subcellular location">
    <subcellularLocation>
        <location evidence="1">Membrane</location>
        <topology evidence="1">Multi-pass membrane protein</topology>
    </subcellularLocation>
</comment>
<name>A0A4Q0MGZ1_9SPHI</name>
<reference evidence="10 11" key="1">
    <citation type="submission" date="2018-12" db="EMBL/GenBank/DDBJ databases">
        <title>The Draft Genome Sequence of the Soil Bacterium Pedobacter tournemirensis R1.</title>
        <authorList>
            <person name="He J."/>
        </authorList>
    </citation>
    <scope>NUCLEOTIDE SEQUENCE [LARGE SCALE GENOMIC DNA]</scope>
    <source>
        <strain evidence="10 11">R1</strain>
    </source>
</reference>
<dbReference type="Pfam" id="PF24961">
    <property type="entry name" value="NfeD_membrane"/>
    <property type="match status" value="1"/>
</dbReference>
<evidence type="ECO:0000256" key="2">
    <source>
        <dbReference type="ARBA" id="ARBA00022692"/>
    </source>
</evidence>
<evidence type="ECO:0000256" key="3">
    <source>
        <dbReference type="ARBA" id="ARBA00022989"/>
    </source>
</evidence>
<feature type="domain" description="NfeD1b N-terminal" evidence="9">
    <location>
        <begin position="28"/>
        <end position="213"/>
    </location>
</feature>
<dbReference type="Pfam" id="PF01957">
    <property type="entry name" value="NfeD"/>
    <property type="match status" value="1"/>
</dbReference>
<sequence>MNRYCKGILLICLFLMNVLPVLAQTRGKVYVFDMREEIGPSAWRLTKKAFEKASEEQAGSVLIRMNTFGGMVDYADSIRTAILNTPMKTLVFIDNNAASAGALIALACDQIYMKKGAGIGAASVVNPQGEVMPEKYQSYMRGLMRATAEAKGRNPRIAEAFVDPDVDIPGVVAKGKVLTLTSGEAVRIGFCKAEVSNINEVLLKEGLDKADVITHQVTFTDKIIAFLISPAVSGILILLIIGGIYFEMQAPGIGFALLVSITAALLFFAPLYLEGLAAHWEIVLFIVGVILIVLEVFVIPGFGVAGILGILCVIGGLVLSLVTNDFFDFTVTGSEQLSRALLLVVGSMVGAIVISVLLGKSLLKTPVFQRLVLQDEQRSQMGYVSGRQKEDLLGKSGIAKTDMRPSGKIEVEGKWYDAVALDGYIVKGSEVSIEKQENYNVFVRKKNA</sequence>
<evidence type="ECO:0000256" key="5">
    <source>
        <dbReference type="SAM" id="Phobius"/>
    </source>
</evidence>
<organism evidence="10 11">
    <name type="scientific">Arcticibacter tournemirensis</name>
    <dbReference type="NCBI Taxonomy" id="699437"/>
    <lineage>
        <taxon>Bacteria</taxon>
        <taxon>Pseudomonadati</taxon>
        <taxon>Bacteroidota</taxon>
        <taxon>Sphingobacteriia</taxon>
        <taxon>Sphingobacteriales</taxon>
        <taxon>Sphingobacteriaceae</taxon>
        <taxon>Arcticibacter</taxon>
    </lineage>
</organism>
<dbReference type="Gene3D" id="2.40.50.140">
    <property type="entry name" value="Nucleic acid-binding proteins"/>
    <property type="match status" value="1"/>
</dbReference>
<dbReference type="EMBL" id="RXOC01000001">
    <property type="protein sequence ID" value="RXF72543.1"/>
    <property type="molecule type" value="Genomic_DNA"/>
</dbReference>
<dbReference type="Gene3D" id="3.90.226.10">
    <property type="entry name" value="2-enoyl-CoA Hydratase, Chain A, domain 1"/>
    <property type="match status" value="1"/>
</dbReference>
<keyword evidence="6" id="KW-0732">Signal</keyword>
<gene>
    <name evidence="10" type="ORF">EKH83_02135</name>
</gene>
<evidence type="ECO:0000259" key="9">
    <source>
        <dbReference type="Pfam" id="PF25145"/>
    </source>
</evidence>
<keyword evidence="3 5" id="KW-1133">Transmembrane helix</keyword>
<feature type="chain" id="PRO_5021008837" evidence="6">
    <location>
        <begin position="24"/>
        <end position="448"/>
    </location>
</feature>
<accession>A0A4Q0MGZ1</accession>
<feature type="transmembrane region" description="Helical" evidence="5">
    <location>
        <begin position="342"/>
        <end position="363"/>
    </location>
</feature>
<feature type="domain" description="NfeD integral membrane" evidence="8">
    <location>
        <begin position="232"/>
        <end position="357"/>
    </location>
</feature>
<evidence type="ECO:0000256" key="1">
    <source>
        <dbReference type="ARBA" id="ARBA00004141"/>
    </source>
</evidence>
<comment type="caution">
    <text evidence="10">The sequence shown here is derived from an EMBL/GenBank/DDBJ whole genome shotgun (WGS) entry which is preliminary data.</text>
</comment>
<dbReference type="PANTHER" id="PTHR33507">
    <property type="entry name" value="INNER MEMBRANE PROTEIN YBBJ"/>
    <property type="match status" value="1"/>
</dbReference>
<evidence type="ECO:0000313" key="10">
    <source>
        <dbReference type="EMBL" id="RXF72543.1"/>
    </source>
</evidence>
<dbReference type="CDD" id="cd07021">
    <property type="entry name" value="Clp_protease_NfeD_like"/>
    <property type="match status" value="1"/>
</dbReference>
<dbReference type="Pfam" id="PF25145">
    <property type="entry name" value="NfeD1b_N"/>
    <property type="match status" value="1"/>
</dbReference>
<feature type="transmembrane region" description="Helical" evidence="5">
    <location>
        <begin position="253"/>
        <end position="272"/>
    </location>
</feature>
<dbReference type="InterPro" id="IPR002810">
    <property type="entry name" value="NfeD-like_C"/>
</dbReference>
<protein>
    <submittedName>
        <fullName evidence="10">Nodulation protein NfeD</fullName>
    </submittedName>
</protein>
<evidence type="ECO:0000313" key="11">
    <source>
        <dbReference type="Proteomes" id="UP000290848"/>
    </source>
</evidence>
<dbReference type="InterPro" id="IPR029045">
    <property type="entry name" value="ClpP/crotonase-like_dom_sf"/>
</dbReference>
<feature type="signal peptide" evidence="6">
    <location>
        <begin position="1"/>
        <end position="23"/>
    </location>
</feature>
<dbReference type="InterPro" id="IPR056738">
    <property type="entry name" value="NfeD1b_N"/>
</dbReference>
<feature type="domain" description="NfeD-like C-terminal" evidence="7">
    <location>
        <begin position="390"/>
        <end position="445"/>
    </location>
</feature>
<evidence type="ECO:0000256" key="4">
    <source>
        <dbReference type="ARBA" id="ARBA00023136"/>
    </source>
</evidence>